<evidence type="ECO:0000259" key="2">
    <source>
        <dbReference type="PROSITE" id="PS50097"/>
    </source>
</evidence>
<dbReference type="SMART" id="SM00225">
    <property type="entry name" value="BTB"/>
    <property type="match status" value="1"/>
</dbReference>
<feature type="compositionally biased region" description="Polar residues" evidence="1">
    <location>
        <begin position="30"/>
        <end position="39"/>
    </location>
</feature>
<feature type="compositionally biased region" description="Basic and acidic residues" evidence="1">
    <location>
        <begin position="16"/>
        <end position="28"/>
    </location>
</feature>
<dbReference type="SUPFAM" id="SSF54695">
    <property type="entry name" value="POZ domain"/>
    <property type="match status" value="1"/>
</dbReference>
<dbReference type="Gene3D" id="3.30.710.10">
    <property type="entry name" value="Potassium Channel Kv1.1, Chain A"/>
    <property type="match status" value="1"/>
</dbReference>
<dbReference type="PANTHER" id="PTHR47843:SF2">
    <property type="entry name" value="BTB DOMAIN-CONTAINING PROTEIN"/>
    <property type="match status" value="1"/>
</dbReference>
<dbReference type="InterPro" id="IPR000210">
    <property type="entry name" value="BTB/POZ_dom"/>
</dbReference>
<protein>
    <recommendedName>
        <fullName evidence="2">BTB domain-containing protein</fullName>
    </recommendedName>
</protein>
<accession>A0AAV9X076</accession>
<organism evidence="3 4">
    <name type="scientific">Orbilia ellipsospora</name>
    <dbReference type="NCBI Taxonomy" id="2528407"/>
    <lineage>
        <taxon>Eukaryota</taxon>
        <taxon>Fungi</taxon>
        <taxon>Dikarya</taxon>
        <taxon>Ascomycota</taxon>
        <taxon>Pezizomycotina</taxon>
        <taxon>Orbiliomycetes</taxon>
        <taxon>Orbiliales</taxon>
        <taxon>Orbiliaceae</taxon>
        <taxon>Orbilia</taxon>
    </lineage>
</organism>
<feature type="region of interest" description="Disordered" evidence="1">
    <location>
        <begin position="1"/>
        <end position="39"/>
    </location>
</feature>
<name>A0AAV9X076_9PEZI</name>
<evidence type="ECO:0000256" key="1">
    <source>
        <dbReference type="SAM" id="MobiDB-lite"/>
    </source>
</evidence>
<feature type="domain" description="BTB" evidence="2">
    <location>
        <begin position="60"/>
        <end position="129"/>
    </location>
</feature>
<dbReference type="Pfam" id="PF00651">
    <property type="entry name" value="BTB"/>
    <property type="match status" value="1"/>
</dbReference>
<reference evidence="3 4" key="1">
    <citation type="submission" date="2019-10" db="EMBL/GenBank/DDBJ databases">
        <authorList>
            <person name="Palmer J.M."/>
        </authorList>
    </citation>
    <scope>NUCLEOTIDE SEQUENCE [LARGE SCALE GENOMIC DNA]</scope>
    <source>
        <strain evidence="3 4">TWF694</strain>
    </source>
</reference>
<comment type="caution">
    <text evidence="3">The sequence shown here is derived from an EMBL/GenBank/DDBJ whole genome shotgun (WGS) entry which is preliminary data.</text>
</comment>
<evidence type="ECO:0000313" key="3">
    <source>
        <dbReference type="EMBL" id="KAK6530016.1"/>
    </source>
</evidence>
<dbReference type="AlphaFoldDB" id="A0AAV9X076"/>
<dbReference type="Proteomes" id="UP001365542">
    <property type="component" value="Unassembled WGS sequence"/>
</dbReference>
<dbReference type="PROSITE" id="PS50097">
    <property type="entry name" value="BTB"/>
    <property type="match status" value="1"/>
</dbReference>
<dbReference type="CDD" id="cd18186">
    <property type="entry name" value="BTB_POZ_ZBTB_KLHL-like"/>
    <property type="match status" value="1"/>
</dbReference>
<dbReference type="EMBL" id="JAVHJO010000013">
    <property type="protein sequence ID" value="KAK6530016.1"/>
    <property type="molecule type" value="Genomic_DNA"/>
</dbReference>
<dbReference type="PANTHER" id="PTHR47843">
    <property type="entry name" value="BTB DOMAIN-CONTAINING PROTEIN-RELATED"/>
    <property type="match status" value="1"/>
</dbReference>
<keyword evidence="4" id="KW-1185">Reference proteome</keyword>
<gene>
    <name evidence="3" type="ORF">TWF694_003390</name>
</gene>
<proteinExistence type="predicted"/>
<evidence type="ECO:0000313" key="4">
    <source>
        <dbReference type="Proteomes" id="UP001365542"/>
    </source>
</evidence>
<dbReference type="InterPro" id="IPR011333">
    <property type="entry name" value="SKP1/BTB/POZ_sf"/>
</dbReference>
<sequence length="278" mass="31995">MDTEMSIVLDENDQDDPNHSLKRQKLDDQAPSTTPNEPNISVVNANYGSLLGGLWDQDFADVTVKVGGCDQEYHLHRNVLCSESPFFKAACKSSFREGISRHIDLPTIKPQTFEQILVWLYTSDYELPEKGDHDTIFDLYSAADYLGILGLKRVILEQTTNVLHRDFNLVRAKQLKNSEIQIPHPYNLIKRLVRESSVSEFEIFQPVMTELVNYYPSNEAYLKYEAAREENDNFFWALMVDSYFKILHANFCHICRAQLKSKLESGDKCKGCKKTRKA</sequence>